<evidence type="ECO:0000313" key="2">
    <source>
        <dbReference type="EMBL" id="SNS84084.1"/>
    </source>
</evidence>
<keyword evidence="1" id="KW-0812">Transmembrane</keyword>
<evidence type="ECO:0000313" key="3">
    <source>
        <dbReference type="Proteomes" id="UP000198393"/>
    </source>
</evidence>
<proteinExistence type="predicted"/>
<dbReference type="EMBL" id="FZPD01000002">
    <property type="protein sequence ID" value="SNS84084.1"/>
    <property type="molecule type" value="Genomic_DNA"/>
</dbReference>
<sequence>MSKIEVKTFNPFVGKFSEDKVITHETLALVKTLRNKGFEVEFIPDDSRELKYLFRKGDFTLFQDPFFLFLIGIPTTIVINVINEFIKKKLEKSKEKNPTFETNVNTDNVIINNISGNEIVSIDGKTLSQNSLVRKENEVQKVANEFHDSFKANSPHPELPVPIFLEHTSKIIGWADISINDEGIVIESCTIDDPESWKRIKNSELRGASISGIADKTTCSICEKDYVSCNHVSGEIYNNKMCVNYIVKARLAEISLVKHPANSECVIDILNKNKK</sequence>
<reference evidence="2 3" key="1">
    <citation type="submission" date="2017-06" db="EMBL/GenBank/DDBJ databases">
        <authorList>
            <person name="Kim H.J."/>
            <person name="Triplett B.A."/>
        </authorList>
    </citation>
    <scope>NUCLEOTIDE SEQUENCE [LARGE SCALE GENOMIC DNA]</scope>
    <source>
        <strain evidence="2 3">DSM 19307</strain>
    </source>
</reference>
<feature type="transmembrane region" description="Helical" evidence="1">
    <location>
        <begin position="66"/>
        <end position="86"/>
    </location>
</feature>
<dbReference type="AlphaFoldDB" id="A0A239HV75"/>
<keyword evidence="3" id="KW-1185">Reference proteome</keyword>
<gene>
    <name evidence="2" type="ORF">SAMN05421640_1469</name>
</gene>
<protein>
    <submittedName>
        <fullName evidence="2">Uncharacterized protein</fullName>
    </submittedName>
</protein>
<keyword evidence="1" id="KW-1133">Transmembrane helix</keyword>
<dbReference type="Proteomes" id="UP000198393">
    <property type="component" value="Unassembled WGS sequence"/>
</dbReference>
<name>A0A239HV75_EKHLU</name>
<dbReference type="OrthoDB" id="9801392at2"/>
<evidence type="ECO:0000256" key="1">
    <source>
        <dbReference type="SAM" id="Phobius"/>
    </source>
</evidence>
<keyword evidence="1" id="KW-0472">Membrane</keyword>
<organism evidence="2 3">
    <name type="scientific">Ekhidna lutea</name>
    <dbReference type="NCBI Taxonomy" id="447679"/>
    <lineage>
        <taxon>Bacteria</taxon>
        <taxon>Pseudomonadati</taxon>
        <taxon>Bacteroidota</taxon>
        <taxon>Cytophagia</taxon>
        <taxon>Cytophagales</taxon>
        <taxon>Reichenbachiellaceae</taxon>
        <taxon>Ekhidna</taxon>
    </lineage>
</organism>
<accession>A0A239HV75</accession>